<evidence type="ECO:0000256" key="7">
    <source>
        <dbReference type="SAM" id="Phobius"/>
    </source>
</evidence>
<dbReference type="InterPro" id="IPR036259">
    <property type="entry name" value="MFS_trans_sf"/>
</dbReference>
<keyword evidence="10" id="KW-1185">Reference proteome</keyword>
<feature type="transmembrane region" description="Helical" evidence="7">
    <location>
        <begin position="231"/>
        <end position="250"/>
    </location>
</feature>
<dbReference type="STRING" id="490629.SAMN05216266_11036"/>
<evidence type="ECO:0000256" key="3">
    <source>
        <dbReference type="ARBA" id="ARBA00022475"/>
    </source>
</evidence>
<feature type="transmembrane region" description="Helical" evidence="7">
    <location>
        <begin position="48"/>
        <end position="67"/>
    </location>
</feature>
<dbReference type="PROSITE" id="PS50850">
    <property type="entry name" value="MFS"/>
    <property type="match status" value="1"/>
</dbReference>
<dbReference type="CDD" id="cd17321">
    <property type="entry name" value="MFS_MMR_MDR_like"/>
    <property type="match status" value="1"/>
</dbReference>
<evidence type="ECO:0000313" key="9">
    <source>
        <dbReference type="EMBL" id="SFB39981.1"/>
    </source>
</evidence>
<keyword evidence="5 7" id="KW-1133">Transmembrane helix</keyword>
<keyword evidence="3" id="KW-1003">Cell membrane</keyword>
<comment type="subcellular location">
    <subcellularLocation>
        <location evidence="1">Cell membrane</location>
        <topology evidence="1">Multi-pass membrane protein</topology>
    </subcellularLocation>
</comment>
<feature type="transmembrane region" description="Helical" evidence="7">
    <location>
        <begin position="439"/>
        <end position="462"/>
    </location>
</feature>
<dbReference type="GO" id="GO:0022857">
    <property type="term" value="F:transmembrane transporter activity"/>
    <property type="evidence" value="ECO:0007669"/>
    <property type="project" value="InterPro"/>
</dbReference>
<evidence type="ECO:0000256" key="2">
    <source>
        <dbReference type="ARBA" id="ARBA00022448"/>
    </source>
</evidence>
<evidence type="ECO:0000256" key="1">
    <source>
        <dbReference type="ARBA" id="ARBA00004651"/>
    </source>
</evidence>
<feature type="transmembrane region" description="Helical" evidence="7">
    <location>
        <begin position="111"/>
        <end position="129"/>
    </location>
</feature>
<evidence type="ECO:0000256" key="4">
    <source>
        <dbReference type="ARBA" id="ARBA00022692"/>
    </source>
</evidence>
<dbReference type="PANTHER" id="PTHR42718">
    <property type="entry name" value="MAJOR FACILITATOR SUPERFAMILY MULTIDRUG TRANSPORTER MFSC"/>
    <property type="match status" value="1"/>
</dbReference>
<dbReference type="InterPro" id="IPR011701">
    <property type="entry name" value="MFS"/>
</dbReference>
<evidence type="ECO:0000259" key="8">
    <source>
        <dbReference type="PROSITE" id="PS50850"/>
    </source>
</evidence>
<dbReference type="InterPro" id="IPR020846">
    <property type="entry name" value="MFS_dom"/>
</dbReference>
<dbReference type="AlphaFoldDB" id="A0A1I1APN0"/>
<proteinExistence type="predicted"/>
<gene>
    <name evidence="9" type="ORF">SAMN05216266_11036</name>
</gene>
<dbReference type="Pfam" id="PF07690">
    <property type="entry name" value="MFS_1"/>
    <property type="match status" value="1"/>
</dbReference>
<feature type="transmembrane region" description="Helical" evidence="7">
    <location>
        <begin position="12"/>
        <end position="36"/>
    </location>
</feature>
<dbReference type="OrthoDB" id="4325372at2"/>
<evidence type="ECO:0000256" key="6">
    <source>
        <dbReference type="ARBA" id="ARBA00023136"/>
    </source>
</evidence>
<feature type="transmembrane region" description="Helical" evidence="7">
    <location>
        <begin position="271"/>
        <end position="292"/>
    </location>
</feature>
<protein>
    <submittedName>
        <fullName evidence="9">Drug resistance transporter, EmrB/QacA subfamily</fullName>
    </submittedName>
</protein>
<dbReference type="RefSeq" id="WP_143101844.1">
    <property type="nucleotide sequence ID" value="NZ_FOKG01000010.1"/>
</dbReference>
<feature type="transmembrane region" description="Helical" evidence="7">
    <location>
        <begin position="330"/>
        <end position="349"/>
    </location>
</feature>
<name>A0A1I1APN0_9PSEU</name>
<feature type="transmembrane region" description="Helical" evidence="7">
    <location>
        <begin position="79"/>
        <end position="105"/>
    </location>
</feature>
<sequence length="489" mass="50026">MTSSRPPTRRWLALALLAMTQFVLVVDTAIVIIAAPSMEADLGFTPEGLSWVANAYALAFGGLLLLGGRAGDIVGRRRMFIWGLSLFAVGSLAGALATSPLWLIIARAVQGMGAAAVSPAALALVMTLFTEQKERNKALGIWGSVAATGAATGYVFGGLLTEWFGWQAVFWVNLPIVAVVVLLAPQLLPETKDAVHRSFDIAGAVTVTGGVSLAVYALINAAHVGWASAQTLGLFTAAAALLAAFVAIEARSSQPLISLKIFRIASLRNGNGLTLLTMGAMTPMFFFLTLYLQHVLGFTPIQAGLAQMPAAVCFALLGTHVGKLVSRIGYRIPATVGGLIAGAGMFWLAQVEVNGNYFTDVMAPLTMTALGATLGVISLMIAATAEAPLDSAGLAAGLVNVTQQIGGAVGLAVLSTVAATANSRATERGGDTLSSFTDGVSTALTVGAGIAVAAGVLAPVLLRKARRGTAAPDDSATTLAENEVAAAGH</sequence>
<feature type="transmembrane region" description="Helical" evidence="7">
    <location>
        <begin position="141"/>
        <end position="160"/>
    </location>
</feature>
<dbReference type="Gene3D" id="1.20.1250.20">
    <property type="entry name" value="MFS general substrate transporter like domains"/>
    <property type="match status" value="1"/>
</dbReference>
<evidence type="ECO:0000256" key="5">
    <source>
        <dbReference type="ARBA" id="ARBA00022989"/>
    </source>
</evidence>
<dbReference type="PANTHER" id="PTHR42718:SF46">
    <property type="entry name" value="BLR6921 PROTEIN"/>
    <property type="match status" value="1"/>
</dbReference>
<accession>A0A1I1APN0</accession>
<feature type="transmembrane region" description="Helical" evidence="7">
    <location>
        <begin position="199"/>
        <end position="219"/>
    </location>
</feature>
<dbReference type="SUPFAM" id="SSF103473">
    <property type="entry name" value="MFS general substrate transporter"/>
    <property type="match status" value="1"/>
</dbReference>
<feature type="transmembrane region" description="Helical" evidence="7">
    <location>
        <begin position="166"/>
        <end position="187"/>
    </location>
</feature>
<keyword evidence="4 7" id="KW-0812">Transmembrane</keyword>
<feature type="domain" description="Major facilitator superfamily (MFS) profile" evidence="8">
    <location>
        <begin position="13"/>
        <end position="466"/>
    </location>
</feature>
<organism evidence="9 10">
    <name type="scientific">Amycolatopsis marina</name>
    <dbReference type="NCBI Taxonomy" id="490629"/>
    <lineage>
        <taxon>Bacteria</taxon>
        <taxon>Bacillati</taxon>
        <taxon>Actinomycetota</taxon>
        <taxon>Actinomycetes</taxon>
        <taxon>Pseudonocardiales</taxon>
        <taxon>Pseudonocardiaceae</taxon>
        <taxon>Amycolatopsis</taxon>
    </lineage>
</organism>
<dbReference type="Gene3D" id="1.20.1720.10">
    <property type="entry name" value="Multidrug resistance protein D"/>
    <property type="match status" value="1"/>
</dbReference>
<keyword evidence="6 7" id="KW-0472">Membrane</keyword>
<dbReference type="Proteomes" id="UP000243799">
    <property type="component" value="Unassembled WGS sequence"/>
</dbReference>
<feature type="transmembrane region" description="Helical" evidence="7">
    <location>
        <begin position="361"/>
        <end position="382"/>
    </location>
</feature>
<feature type="transmembrane region" description="Helical" evidence="7">
    <location>
        <begin position="394"/>
        <end position="419"/>
    </location>
</feature>
<feature type="transmembrane region" description="Helical" evidence="7">
    <location>
        <begin position="298"/>
        <end position="318"/>
    </location>
</feature>
<dbReference type="GO" id="GO:0005886">
    <property type="term" value="C:plasma membrane"/>
    <property type="evidence" value="ECO:0007669"/>
    <property type="project" value="UniProtKB-SubCell"/>
</dbReference>
<reference evidence="10" key="1">
    <citation type="submission" date="2016-10" db="EMBL/GenBank/DDBJ databases">
        <authorList>
            <person name="Varghese N."/>
            <person name="Submissions S."/>
        </authorList>
    </citation>
    <scope>NUCLEOTIDE SEQUENCE [LARGE SCALE GENOMIC DNA]</scope>
    <source>
        <strain evidence="10">CGMCC 4.3568</strain>
    </source>
</reference>
<evidence type="ECO:0000313" key="10">
    <source>
        <dbReference type="Proteomes" id="UP000243799"/>
    </source>
</evidence>
<dbReference type="EMBL" id="FOKG01000010">
    <property type="protein sequence ID" value="SFB39981.1"/>
    <property type="molecule type" value="Genomic_DNA"/>
</dbReference>
<keyword evidence="2" id="KW-0813">Transport</keyword>